<keyword evidence="1" id="KW-0175">Coiled coil</keyword>
<feature type="coiled-coil region" evidence="1">
    <location>
        <begin position="156"/>
        <end position="183"/>
    </location>
</feature>
<feature type="region of interest" description="Disordered" evidence="2">
    <location>
        <begin position="515"/>
        <end position="534"/>
    </location>
</feature>
<dbReference type="AlphaFoldDB" id="A0A7G1KAP6"/>
<feature type="region of interest" description="Disordered" evidence="2">
    <location>
        <begin position="407"/>
        <end position="457"/>
    </location>
</feature>
<evidence type="ECO:0000256" key="2">
    <source>
        <dbReference type="SAM" id="MobiDB-lite"/>
    </source>
</evidence>
<accession>A0A7G1KAP6</accession>
<sequence>MTAPRVPEPPVPAAPADGRDTRFDASALLSWFGGGGSEVADRHERGGYAVGGVAVLLFAVLSAVTVAAATVAAHWPPLIVALAVLIVLPLFAFGARALATATPQHRGRGDLSGRITVAVLAGVVVAELASTVLLAGTVHRELDERARHDGESAPAVVTARTELEQARSERAGLDQAVAKAQGDIEQSLVIARCEFHPTPECPQTKITGVPGRGPEAQTAEDMLADARARLAAAQARVQPLDDRIADRQQALDRARADAFDTGDRGLGARWLAMHDYTTGHAGGLLLRLATILVAVVLALLPLLLRWWRGETSFERGIAARAVADRADRQAEAAIAVKRAEVRTEAETLRAEKELAAARLSAHADTAIDREQQRRRILAAIGNFEIGVTEPARRAVADFESLAALPAAASTGPAPQEGNVTPSRDLPAQRTSDTLASTSGVQASGAQASGKSRGGLELPVIGTVPFSDTAARWIRPLVPSFVTSAVDTATHPLRTVRQVFEEAEEITFTLRRTRKVTVHSDEPDPSGYAPGTPRYAQQVTNGVVDTHDLGHTAMSPASPEYHLGGAGRRDAVSSRPGDPELDYQGLRQLPPASGKD</sequence>
<dbReference type="RefSeq" id="WP_187686024.1">
    <property type="nucleotide sequence ID" value="NZ_AP023396.1"/>
</dbReference>
<feature type="compositionally biased region" description="Polar residues" evidence="2">
    <location>
        <begin position="428"/>
        <end position="449"/>
    </location>
</feature>
<dbReference type="GeneID" id="80344682"/>
<feature type="transmembrane region" description="Helical" evidence="3">
    <location>
        <begin position="284"/>
        <end position="304"/>
    </location>
</feature>
<name>A0A7G1KAP6_9NOCA</name>
<feature type="transmembrane region" description="Helical" evidence="3">
    <location>
        <begin position="48"/>
        <end position="72"/>
    </location>
</feature>
<keyword evidence="3" id="KW-0812">Transmembrane</keyword>
<dbReference type="Proteomes" id="UP000516173">
    <property type="component" value="Chromosome"/>
</dbReference>
<evidence type="ECO:0000256" key="3">
    <source>
        <dbReference type="SAM" id="Phobius"/>
    </source>
</evidence>
<dbReference type="Pfam" id="PF14362">
    <property type="entry name" value="DUF4407"/>
    <property type="match status" value="1"/>
</dbReference>
<organism evidence="4 5">
    <name type="scientific">Nocardia wallacei</name>
    <dbReference type="NCBI Taxonomy" id="480035"/>
    <lineage>
        <taxon>Bacteria</taxon>
        <taxon>Bacillati</taxon>
        <taxon>Actinomycetota</taxon>
        <taxon>Actinomycetes</taxon>
        <taxon>Mycobacteriales</taxon>
        <taxon>Nocardiaceae</taxon>
        <taxon>Nocardia</taxon>
    </lineage>
</organism>
<keyword evidence="5" id="KW-1185">Reference proteome</keyword>
<evidence type="ECO:0000313" key="5">
    <source>
        <dbReference type="Proteomes" id="UP000516173"/>
    </source>
</evidence>
<dbReference type="EMBL" id="AP023396">
    <property type="protein sequence ID" value="BCK52277.1"/>
    <property type="molecule type" value="Genomic_DNA"/>
</dbReference>
<dbReference type="InterPro" id="IPR025519">
    <property type="entry name" value="DUF4407"/>
</dbReference>
<proteinExistence type="predicted"/>
<feature type="transmembrane region" description="Helical" evidence="3">
    <location>
        <begin position="78"/>
        <end position="99"/>
    </location>
</feature>
<evidence type="ECO:0000313" key="4">
    <source>
        <dbReference type="EMBL" id="BCK52277.1"/>
    </source>
</evidence>
<gene>
    <name evidence="4" type="ORF">NWFMUON74_00490</name>
</gene>
<reference evidence="4 5" key="1">
    <citation type="submission" date="2020-08" db="EMBL/GenBank/DDBJ databases">
        <title>Genome Sequencing of Nocardia wallacei strain FMUON74 and assembly.</title>
        <authorList>
            <person name="Toyokawa M."/>
            <person name="Uesaka K."/>
        </authorList>
    </citation>
    <scope>NUCLEOTIDE SEQUENCE [LARGE SCALE GENOMIC DNA]</scope>
    <source>
        <strain evidence="4 5">FMUON74</strain>
    </source>
</reference>
<feature type="transmembrane region" description="Helical" evidence="3">
    <location>
        <begin position="111"/>
        <end position="135"/>
    </location>
</feature>
<keyword evidence="3" id="KW-0472">Membrane</keyword>
<protein>
    <submittedName>
        <fullName evidence="4">Membrane protein</fullName>
    </submittedName>
</protein>
<evidence type="ECO:0000256" key="1">
    <source>
        <dbReference type="SAM" id="Coils"/>
    </source>
</evidence>
<feature type="region of interest" description="Disordered" evidence="2">
    <location>
        <begin position="546"/>
        <end position="595"/>
    </location>
</feature>
<dbReference type="KEGG" id="nwl:NWFMUON74_00490"/>
<keyword evidence="3" id="KW-1133">Transmembrane helix</keyword>